<keyword evidence="2" id="KW-1133">Transmembrane helix</keyword>
<organism evidence="3 4">
    <name type="scientific">Anaerolinea thermophila (strain DSM 14523 / JCM 11388 / NBRC 100420 / UNI-1)</name>
    <dbReference type="NCBI Taxonomy" id="926569"/>
    <lineage>
        <taxon>Bacteria</taxon>
        <taxon>Bacillati</taxon>
        <taxon>Chloroflexota</taxon>
        <taxon>Anaerolineae</taxon>
        <taxon>Anaerolineales</taxon>
        <taxon>Anaerolineaceae</taxon>
        <taxon>Anaerolinea</taxon>
    </lineage>
</organism>
<dbReference type="RefSeq" id="WP_013558473.1">
    <property type="nucleotide sequence ID" value="NC_014960.1"/>
</dbReference>
<proteinExistence type="predicted"/>
<sequence>MSDQNPFEDFDFGEETPSEPQPQEEKPSNRNFLIALGVIGGIFVLVAIALVAVVLFVLPQRNAALREQQQAQLAANTATAFAATENAQQALLLLTPSATPIPTATPVPPTNTPVIVQPPTATPTLTPTSVSDAQKATLSAQQTQLAAGKFTATVLPTSTALPETGFADQVGLPGMIGIGVALVVIILVARRLRSS</sequence>
<feature type="transmembrane region" description="Helical" evidence="2">
    <location>
        <begin position="170"/>
        <end position="189"/>
    </location>
</feature>
<evidence type="ECO:0000313" key="3">
    <source>
        <dbReference type="EMBL" id="BAJ62075.1"/>
    </source>
</evidence>
<evidence type="ECO:0000313" key="4">
    <source>
        <dbReference type="Proteomes" id="UP000008922"/>
    </source>
</evidence>
<keyword evidence="4" id="KW-1185">Reference proteome</keyword>
<keyword evidence="2" id="KW-0472">Membrane</keyword>
<keyword evidence="2" id="KW-0812">Transmembrane</keyword>
<evidence type="ECO:0008006" key="5">
    <source>
        <dbReference type="Google" id="ProtNLM"/>
    </source>
</evidence>
<dbReference type="EMBL" id="AP012029">
    <property type="protein sequence ID" value="BAJ62075.1"/>
    <property type="molecule type" value="Genomic_DNA"/>
</dbReference>
<feature type="transmembrane region" description="Helical" evidence="2">
    <location>
        <begin position="32"/>
        <end position="58"/>
    </location>
</feature>
<dbReference type="AlphaFoldDB" id="E8MYD0"/>
<protein>
    <recommendedName>
        <fullName evidence="5">Gram-positive cocci surface proteins LPxTG domain-containing protein</fullName>
    </recommendedName>
</protein>
<evidence type="ECO:0000256" key="1">
    <source>
        <dbReference type="SAM" id="MobiDB-lite"/>
    </source>
</evidence>
<dbReference type="KEGG" id="atm:ANT_00410"/>
<accession>E8MYD0</accession>
<reference evidence="3 4" key="1">
    <citation type="submission" date="2010-12" db="EMBL/GenBank/DDBJ databases">
        <title>Whole genome sequence of Anaerolinea thermophila UNI-1.</title>
        <authorList>
            <person name="Narita-Yamada S."/>
            <person name="Kishi E."/>
            <person name="Watanabe Y."/>
            <person name="Takasaki K."/>
            <person name="Ankai A."/>
            <person name="Oguchi A."/>
            <person name="Fukui S."/>
            <person name="Takahashi M."/>
            <person name="Yashiro I."/>
            <person name="Hosoyama A."/>
            <person name="Sekiguchi Y."/>
            <person name="Hanada S."/>
            <person name="Fujita N."/>
        </authorList>
    </citation>
    <scope>NUCLEOTIDE SEQUENCE [LARGE SCALE GENOMIC DNA]</scope>
    <source>
        <strain evidence="4">DSM 14523 / JCM 11388 / NBRC 100420 / UNI-1</strain>
    </source>
</reference>
<dbReference type="HOGENOM" id="CLU_1393802_0_0_0"/>
<name>E8MYD0_ANATU</name>
<feature type="compositionally biased region" description="Acidic residues" evidence="1">
    <location>
        <begin position="1"/>
        <end position="17"/>
    </location>
</feature>
<dbReference type="STRING" id="926569.ANT_00410"/>
<dbReference type="InParanoid" id="E8MYD0"/>
<evidence type="ECO:0000256" key="2">
    <source>
        <dbReference type="SAM" id="Phobius"/>
    </source>
</evidence>
<gene>
    <name evidence="3" type="ordered locus">ANT_00410</name>
</gene>
<dbReference type="Proteomes" id="UP000008922">
    <property type="component" value="Chromosome"/>
</dbReference>
<feature type="region of interest" description="Disordered" evidence="1">
    <location>
        <begin position="1"/>
        <end position="26"/>
    </location>
</feature>